<sequence length="215" mass="24461">MQLNKDVCDIAVTTKGEIFVTGDKNIKKYLQDESCIKIADTNLYNTRGLCHTSIQDEFLVCLHNGYDNESKVVRMTTAGQIKQTIKKTNINNPWCVAENINEDVVVMDSYSTIVVVNKKGEYRYKYPGSSHSSHMIGGCYGIACDNTGCILVCDYYNNRIHQIDMDCRFIQFILTQQHGVQIPMGLSIDNKGQLWLCNNDGKEVTIYKYRSSRLE</sequence>
<dbReference type="InterPro" id="IPR011042">
    <property type="entry name" value="6-blade_b-propeller_TolB-like"/>
</dbReference>
<evidence type="ECO:0000313" key="1">
    <source>
        <dbReference type="EMBL" id="KAJ8321401.1"/>
    </source>
</evidence>
<accession>A0ABQ9FZ36</accession>
<reference evidence="1 2" key="1">
    <citation type="submission" date="2022-12" db="EMBL/GenBank/DDBJ databases">
        <title>Chromosome-level genome of Tegillarca granosa.</title>
        <authorList>
            <person name="Kim J."/>
        </authorList>
    </citation>
    <scope>NUCLEOTIDE SEQUENCE [LARGE SCALE GENOMIC DNA]</scope>
    <source>
        <strain evidence="1">Teg-2019</strain>
        <tissue evidence="1">Adductor muscle</tissue>
    </source>
</reference>
<dbReference type="Proteomes" id="UP001217089">
    <property type="component" value="Unassembled WGS sequence"/>
</dbReference>
<dbReference type="PANTHER" id="PTHR24104:SF25">
    <property type="entry name" value="PROTEIN LIN-41"/>
    <property type="match status" value="1"/>
</dbReference>
<dbReference type="PANTHER" id="PTHR24104">
    <property type="entry name" value="E3 UBIQUITIN-PROTEIN LIGASE NHLRC1-RELATED"/>
    <property type="match status" value="1"/>
</dbReference>
<protein>
    <submittedName>
        <fullName evidence="1">Uncharacterized protein</fullName>
    </submittedName>
</protein>
<dbReference type="InterPro" id="IPR050952">
    <property type="entry name" value="TRIM-NHL_E3_ligases"/>
</dbReference>
<name>A0ABQ9FZ36_TEGGR</name>
<evidence type="ECO:0000313" key="2">
    <source>
        <dbReference type="Proteomes" id="UP001217089"/>
    </source>
</evidence>
<gene>
    <name evidence="1" type="ORF">KUTeg_001049</name>
</gene>
<comment type="caution">
    <text evidence="1">The sequence shown here is derived from an EMBL/GenBank/DDBJ whole genome shotgun (WGS) entry which is preliminary data.</text>
</comment>
<dbReference type="EMBL" id="JARBDR010000093">
    <property type="protein sequence ID" value="KAJ8321401.1"/>
    <property type="molecule type" value="Genomic_DNA"/>
</dbReference>
<keyword evidence="2" id="KW-1185">Reference proteome</keyword>
<dbReference type="SUPFAM" id="SSF63829">
    <property type="entry name" value="Calcium-dependent phosphotriesterase"/>
    <property type="match status" value="1"/>
</dbReference>
<organism evidence="1 2">
    <name type="scientific">Tegillarca granosa</name>
    <name type="common">Malaysian cockle</name>
    <name type="synonym">Anadara granosa</name>
    <dbReference type="NCBI Taxonomy" id="220873"/>
    <lineage>
        <taxon>Eukaryota</taxon>
        <taxon>Metazoa</taxon>
        <taxon>Spiralia</taxon>
        <taxon>Lophotrochozoa</taxon>
        <taxon>Mollusca</taxon>
        <taxon>Bivalvia</taxon>
        <taxon>Autobranchia</taxon>
        <taxon>Pteriomorphia</taxon>
        <taxon>Arcoida</taxon>
        <taxon>Arcoidea</taxon>
        <taxon>Arcidae</taxon>
        <taxon>Tegillarca</taxon>
    </lineage>
</organism>
<dbReference type="Gene3D" id="2.120.10.30">
    <property type="entry name" value="TolB, C-terminal domain"/>
    <property type="match status" value="1"/>
</dbReference>
<proteinExistence type="predicted"/>